<dbReference type="EMBL" id="CAJGYO010000011">
    <property type="protein sequence ID" value="CAD6260585.1"/>
    <property type="molecule type" value="Genomic_DNA"/>
</dbReference>
<dbReference type="InterPro" id="IPR022941">
    <property type="entry name" value="SRP54"/>
</dbReference>
<dbReference type="PANTHER" id="PTHR11564:SF31">
    <property type="entry name" value="SIGNAL RECOGNITION PARTICLE 54 KDA PROTEIN"/>
    <property type="match status" value="1"/>
</dbReference>
<dbReference type="InterPro" id="IPR013822">
    <property type="entry name" value="Signal_recog_particl_SRP54_hlx"/>
</dbReference>
<dbReference type="Proteomes" id="UP000604825">
    <property type="component" value="Unassembled WGS sequence"/>
</dbReference>
<dbReference type="SMART" id="SM00962">
    <property type="entry name" value="SRP54"/>
    <property type="match status" value="1"/>
</dbReference>
<evidence type="ECO:0000256" key="9">
    <source>
        <dbReference type="ARBA" id="ARBA00023274"/>
    </source>
</evidence>
<dbReference type="GO" id="GO:0006616">
    <property type="term" value="P:SRP-dependent cotranslational protein targeting to membrane, translocation"/>
    <property type="evidence" value="ECO:0007669"/>
    <property type="project" value="TreeGrafter"/>
</dbReference>
<evidence type="ECO:0000313" key="14">
    <source>
        <dbReference type="Proteomes" id="UP000604825"/>
    </source>
</evidence>
<evidence type="ECO:0000259" key="12">
    <source>
        <dbReference type="SMART" id="SM00962"/>
    </source>
</evidence>
<dbReference type="PANTHER" id="PTHR11564">
    <property type="entry name" value="SIGNAL RECOGNITION PARTICLE 54K PROTEIN SRP54"/>
    <property type="match status" value="1"/>
</dbReference>
<evidence type="ECO:0000256" key="11">
    <source>
        <dbReference type="ARBA" id="ARBA00048157"/>
    </source>
</evidence>
<protein>
    <recommendedName>
        <fullName evidence="10">signal-recognition-particle GTPase</fullName>
        <ecNumber evidence="10">3.6.5.4</ecNumber>
    </recommendedName>
</protein>
<dbReference type="GO" id="GO:0030942">
    <property type="term" value="F:endoplasmic reticulum signal peptide binding"/>
    <property type="evidence" value="ECO:0007669"/>
    <property type="project" value="TreeGrafter"/>
</dbReference>
<comment type="similarity">
    <text evidence="2">Belongs to the GTP-binding SRP family. SRP54 subfamily.</text>
</comment>
<dbReference type="GO" id="GO:0005829">
    <property type="term" value="C:cytosol"/>
    <property type="evidence" value="ECO:0007669"/>
    <property type="project" value="TreeGrafter"/>
</dbReference>
<sequence length="421" mass="45601">MAKATMVDDKVVVDYLNDVSRALLQADVRFETVRAVQASIRSAVNLQSIAAGTDSPALVCADTFRAGAPDQLRQNAAKPGIPFYGSYTESDSEPVRFAVEGVDRFRNDDQDAEGCDLIVVDTSGRQSQEAALLEEMRQLAEATRPDLVVLVMDASIGQAAFDQALAFKQSAEVGAVIVTKMDGHAKGGGALSAVAATESPVIFIGTGEHVADQEAFNARSFVSRLLGMGDLPGFVGKIEDAMTTMPMPADQGQGLEQLLHELMTVKGASGFTLRALNQLFRLVQSMGPLRHLVSLLPAGLLGDKGKREKEGQQAKIKRYMTIMDSMSAAELDGADPMKLMMTKQQQSRSRINRVAQGSGRPVSQVMELLEEHKRMAQMLSKFAPHVKRQRQGPNNDMLNQLGGTIGLHSIIRQMDRRSKST</sequence>
<dbReference type="GO" id="GO:0008312">
    <property type="term" value="F:7S RNA binding"/>
    <property type="evidence" value="ECO:0007669"/>
    <property type="project" value="InterPro"/>
</dbReference>
<gene>
    <name evidence="13" type="ORF">NCGR_LOCUS44017</name>
</gene>
<keyword evidence="4" id="KW-0547">Nucleotide-binding</keyword>
<proteinExistence type="inferred from homology"/>
<dbReference type="InterPro" id="IPR042101">
    <property type="entry name" value="SRP54_N_sf"/>
</dbReference>
<evidence type="ECO:0000313" key="13">
    <source>
        <dbReference type="EMBL" id="CAD6260585.1"/>
    </source>
</evidence>
<comment type="catalytic activity">
    <reaction evidence="11">
        <text>GTP + H2O = GDP + phosphate + H(+)</text>
        <dbReference type="Rhea" id="RHEA:19669"/>
        <dbReference type="ChEBI" id="CHEBI:15377"/>
        <dbReference type="ChEBI" id="CHEBI:15378"/>
        <dbReference type="ChEBI" id="CHEBI:37565"/>
        <dbReference type="ChEBI" id="CHEBI:43474"/>
        <dbReference type="ChEBI" id="CHEBI:58189"/>
        <dbReference type="EC" id="3.6.5.4"/>
    </reaction>
    <physiologicalReaction direction="left-to-right" evidence="11">
        <dbReference type="Rhea" id="RHEA:19670"/>
    </physiologicalReaction>
</comment>
<dbReference type="InterPro" id="IPR036225">
    <property type="entry name" value="SRP/SRP_N"/>
</dbReference>
<dbReference type="EC" id="3.6.5.4" evidence="10"/>
<dbReference type="InterPro" id="IPR036891">
    <property type="entry name" value="Signal_recog_part_SRP54_M_sf"/>
</dbReference>
<organism evidence="13 14">
    <name type="scientific">Miscanthus lutarioriparius</name>
    <dbReference type="NCBI Taxonomy" id="422564"/>
    <lineage>
        <taxon>Eukaryota</taxon>
        <taxon>Viridiplantae</taxon>
        <taxon>Streptophyta</taxon>
        <taxon>Embryophyta</taxon>
        <taxon>Tracheophyta</taxon>
        <taxon>Spermatophyta</taxon>
        <taxon>Magnoliopsida</taxon>
        <taxon>Liliopsida</taxon>
        <taxon>Poales</taxon>
        <taxon>Poaceae</taxon>
        <taxon>PACMAD clade</taxon>
        <taxon>Panicoideae</taxon>
        <taxon>Andropogonodae</taxon>
        <taxon>Andropogoneae</taxon>
        <taxon>Saccharinae</taxon>
        <taxon>Miscanthus</taxon>
    </lineage>
</organism>
<dbReference type="Gene3D" id="1.20.120.140">
    <property type="entry name" value="Signal recognition particle SRP54, nucleotide-binding domain"/>
    <property type="match status" value="1"/>
</dbReference>
<dbReference type="Pfam" id="PF02978">
    <property type="entry name" value="SRP_SPB"/>
    <property type="match status" value="1"/>
</dbReference>
<evidence type="ECO:0000256" key="10">
    <source>
        <dbReference type="ARBA" id="ARBA00035672"/>
    </source>
</evidence>
<evidence type="ECO:0000256" key="5">
    <source>
        <dbReference type="ARBA" id="ARBA00022801"/>
    </source>
</evidence>
<dbReference type="SUPFAM" id="SSF47364">
    <property type="entry name" value="Domain of the SRP/SRP receptor G-proteins"/>
    <property type="match status" value="1"/>
</dbReference>
<dbReference type="SUPFAM" id="SSF52540">
    <property type="entry name" value="P-loop containing nucleoside triphosphate hydrolases"/>
    <property type="match status" value="1"/>
</dbReference>
<reference evidence="13" key="1">
    <citation type="submission" date="2020-10" db="EMBL/GenBank/DDBJ databases">
        <authorList>
            <person name="Han B."/>
            <person name="Lu T."/>
            <person name="Zhao Q."/>
            <person name="Huang X."/>
            <person name="Zhao Y."/>
        </authorList>
    </citation>
    <scope>NUCLEOTIDE SEQUENCE</scope>
</reference>
<dbReference type="InterPro" id="IPR004125">
    <property type="entry name" value="Signal_recog_particle_SRP54_M"/>
</dbReference>
<evidence type="ECO:0000256" key="7">
    <source>
        <dbReference type="ARBA" id="ARBA00023134"/>
    </source>
</evidence>
<keyword evidence="8" id="KW-0733">Signal recognition particle</keyword>
<dbReference type="SUPFAM" id="SSF47446">
    <property type="entry name" value="Signal peptide-binding domain"/>
    <property type="match status" value="1"/>
</dbReference>
<keyword evidence="3" id="KW-0963">Cytoplasm</keyword>
<name>A0A811QQ59_9POAL</name>
<dbReference type="Pfam" id="PF02881">
    <property type="entry name" value="SRP54_N"/>
    <property type="match status" value="1"/>
</dbReference>
<dbReference type="GO" id="GO:0005786">
    <property type="term" value="C:signal recognition particle, endoplasmic reticulum targeting"/>
    <property type="evidence" value="ECO:0007669"/>
    <property type="project" value="UniProtKB-KW"/>
</dbReference>
<evidence type="ECO:0000256" key="3">
    <source>
        <dbReference type="ARBA" id="ARBA00022490"/>
    </source>
</evidence>
<dbReference type="CDD" id="cd17875">
    <property type="entry name" value="SRP54_G"/>
    <property type="match status" value="1"/>
</dbReference>
<dbReference type="GO" id="GO:0005525">
    <property type="term" value="F:GTP binding"/>
    <property type="evidence" value="ECO:0007669"/>
    <property type="project" value="UniProtKB-KW"/>
</dbReference>
<dbReference type="Gene3D" id="1.10.260.30">
    <property type="entry name" value="Signal recognition particle, SRP54 subunit, M-domain"/>
    <property type="match status" value="1"/>
</dbReference>
<dbReference type="Pfam" id="PF00448">
    <property type="entry name" value="SRP54"/>
    <property type="match status" value="1"/>
</dbReference>
<dbReference type="Gene3D" id="3.40.50.300">
    <property type="entry name" value="P-loop containing nucleotide triphosphate hydrolases"/>
    <property type="match status" value="1"/>
</dbReference>
<comment type="subcellular location">
    <subcellularLocation>
        <location evidence="1">Cytoplasm</location>
    </subcellularLocation>
</comment>
<keyword evidence="5" id="KW-0378">Hydrolase</keyword>
<evidence type="ECO:0000256" key="8">
    <source>
        <dbReference type="ARBA" id="ARBA00023135"/>
    </source>
</evidence>
<keyword evidence="6" id="KW-0694">RNA-binding</keyword>
<feature type="domain" description="SRP54-type proteins GTP-binding" evidence="12">
    <location>
        <begin position="46"/>
        <end position="227"/>
    </location>
</feature>
<dbReference type="GO" id="GO:0003924">
    <property type="term" value="F:GTPase activity"/>
    <property type="evidence" value="ECO:0007669"/>
    <property type="project" value="InterPro"/>
</dbReference>
<dbReference type="InterPro" id="IPR027417">
    <property type="entry name" value="P-loop_NTPase"/>
</dbReference>
<dbReference type="InterPro" id="IPR000897">
    <property type="entry name" value="SRP54_GTPase_dom"/>
</dbReference>
<keyword evidence="7" id="KW-0342">GTP-binding</keyword>
<evidence type="ECO:0000256" key="4">
    <source>
        <dbReference type="ARBA" id="ARBA00022741"/>
    </source>
</evidence>
<comment type="caution">
    <text evidence="13">The sequence shown here is derived from an EMBL/GenBank/DDBJ whole genome shotgun (WGS) entry which is preliminary data.</text>
</comment>
<evidence type="ECO:0000256" key="2">
    <source>
        <dbReference type="ARBA" id="ARBA00005450"/>
    </source>
</evidence>
<keyword evidence="9" id="KW-0687">Ribonucleoprotein</keyword>
<dbReference type="OrthoDB" id="10250817at2759"/>
<evidence type="ECO:0000256" key="6">
    <source>
        <dbReference type="ARBA" id="ARBA00022884"/>
    </source>
</evidence>
<dbReference type="AlphaFoldDB" id="A0A811QQ59"/>
<evidence type="ECO:0000256" key="1">
    <source>
        <dbReference type="ARBA" id="ARBA00004496"/>
    </source>
</evidence>
<keyword evidence="14" id="KW-1185">Reference proteome</keyword>
<accession>A0A811QQ59</accession>